<dbReference type="PANTHER" id="PTHR43559:SF3">
    <property type="entry name" value="HYDROLASE YCAC-RELATED"/>
    <property type="match status" value="1"/>
</dbReference>
<sequence>MSPNPFHEPLTPDNAAVLIVDHQVGLYTGIRDISLLELKHNIVGLAKAATALGLPMVVTTTAADSMWGPTIPELVAALPDGKQIIDRSTVNAWHDDRVKAAVAATGRKKLIITGISLEVCAAFPAIAALADGYQPFVPVDASGTFSATKREAGIARMQQAGVILSDYATLMVEILADNDNPAAGEVYAALDMPFATLVGQVAQAFRK</sequence>
<proteinExistence type="predicted"/>
<accession>A0A1W2FWH0</accession>
<gene>
    <name evidence="2" type="ORF">SAMN05661093_09920</name>
</gene>
<evidence type="ECO:0000313" key="3">
    <source>
        <dbReference type="Proteomes" id="UP000192674"/>
    </source>
</evidence>
<dbReference type="SUPFAM" id="SSF52499">
    <property type="entry name" value="Isochorismatase-like hydrolases"/>
    <property type="match status" value="1"/>
</dbReference>
<dbReference type="OrthoDB" id="9789777at2"/>
<dbReference type="Gene3D" id="3.40.50.850">
    <property type="entry name" value="Isochorismatase-like"/>
    <property type="match status" value="1"/>
</dbReference>
<keyword evidence="3" id="KW-1185">Reference proteome</keyword>
<dbReference type="RefSeq" id="WP_084434094.1">
    <property type="nucleotide sequence ID" value="NZ_FWXV01000014.1"/>
</dbReference>
<dbReference type="AlphaFoldDB" id="A0A1W2FWH0"/>
<dbReference type="InterPro" id="IPR000868">
    <property type="entry name" value="Isochorismatase-like_dom"/>
</dbReference>
<evidence type="ECO:0000313" key="2">
    <source>
        <dbReference type="EMBL" id="SMD26337.1"/>
    </source>
</evidence>
<name>A0A1W2FWH0_KIBAR</name>
<reference evidence="2 3" key="1">
    <citation type="submission" date="2017-04" db="EMBL/GenBank/DDBJ databases">
        <authorList>
            <person name="Afonso C.L."/>
            <person name="Miller P.J."/>
            <person name="Scott M.A."/>
            <person name="Spackman E."/>
            <person name="Goraichik I."/>
            <person name="Dimitrov K.M."/>
            <person name="Suarez D.L."/>
            <person name="Swayne D.E."/>
        </authorList>
    </citation>
    <scope>NUCLEOTIDE SEQUENCE [LARGE SCALE GENOMIC DNA]</scope>
    <source>
        <strain evidence="2 3">DSM 43828</strain>
    </source>
</reference>
<feature type="domain" description="Isochorismatase-like" evidence="1">
    <location>
        <begin position="16"/>
        <end position="166"/>
    </location>
</feature>
<dbReference type="Pfam" id="PF00857">
    <property type="entry name" value="Isochorismatase"/>
    <property type="match status" value="1"/>
</dbReference>
<dbReference type="InterPro" id="IPR053152">
    <property type="entry name" value="Hydrolase_YcaC-like"/>
</dbReference>
<protein>
    <submittedName>
        <fullName evidence="2">Nicotinamidase-related amidase</fullName>
    </submittedName>
</protein>
<dbReference type="EMBL" id="FWXV01000014">
    <property type="protein sequence ID" value="SMD26337.1"/>
    <property type="molecule type" value="Genomic_DNA"/>
</dbReference>
<dbReference type="PANTHER" id="PTHR43559">
    <property type="entry name" value="HYDROLASE YCAC-RELATED"/>
    <property type="match status" value="1"/>
</dbReference>
<dbReference type="Proteomes" id="UP000192674">
    <property type="component" value="Unassembled WGS sequence"/>
</dbReference>
<organism evidence="2 3">
    <name type="scientific">Kibdelosporangium aridum</name>
    <dbReference type="NCBI Taxonomy" id="2030"/>
    <lineage>
        <taxon>Bacteria</taxon>
        <taxon>Bacillati</taxon>
        <taxon>Actinomycetota</taxon>
        <taxon>Actinomycetes</taxon>
        <taxon>Pseudonocardiales</taxon>
        <taxon>Pseudonocardiaceae</taxon>
        <taxon>Kibdelosporangium</taxon>
    </lineage>
</organism>
<dbReference type="InterPro" id="IPR036380">
    <property type="entry name" value="Isochorismatase-like_sf"/>
</dbReference>
<evidence type="ECO:0000259" key="1">
    <source>
        <dbReference type="Pfam" id="PF00857"/>
    </source>
</evidence>